<organism evidence="2 3">
    <name type="scientific">Mucilaginibacter gossypii</name>
    <dbReference type="NCBI Taxonomy" id="551996"/>
    <lineage>
        <taxon>Bacteria</taxon>
        <taxon>Pseudomonadati</taxon>
        <taxon>Bacteroidota</taxon>
        <taxon>Sphingobacteriia</taxon>
        <taxon>Sphingobacteriales</taxon>
        <taxon>Sphingobacteriaceae</taxon>
        <taxon>Mucilaginibacter</taxon>
    </lineage>
</organism>
<proteinExistence type="predicted"/>
<dbReference type="RefSeq" id="WP_091165753.1">
    <property type="nucleotide sequence ID" value="NZ_FNCG01000004.1"/>
</dbReference>
<dbReference type="STRING" id="551996.SAMN05192573_104299"/>
<dbReference type="Proteomes" id="UP000199705">
    <property type="component" value="Unassembled WGS sequence"/>
</dbReference>
<sequence>MIRNKENFFMTRIVHYYVKWIVGKTFHELLFNDIVIDKNKSVLLIGNHFSFWDGLILYCVNDKLLKKKLHVMILEETARSERFLKFAGAFSVKKDSKSIIQSLDYAAGLLTDPANLVLIFPQGKLYANFVTGINFEKGVMRIIEKANGNFQLVFASTFIQYFKHKKATATVYLKSEPENYTGKSISKLQEAYQRHYEASKLLQTEFDI</sequence>
<evidence type="ECO:0000313" key="2">
    <source>
        <dbReference type="EMBL" id="SDG66928.1"/>
    </source>
</evidence>
<dbReference type="Pfam" id="PF01553">
    <property type="entry name" value="Acyltransferase"/>
    <property type="match status" value="1"/>
</dbReference>
<dbReference type="InterPro" id="IPR002123">
    <property type="entry name" value="Plipid/glycerol_acylTrfase"/>
</dbReference>
<dbReference type="AlphaFoldDB" id="A0A1G7W4S9"/>
<evidence type="ECO:0000313" key="3">
    <source>
        <dbReference type="Proteomes" id="UP000199705"/>
    </source>
</evidence>
<name>A0A1G7W4S9_9SPHI</name>
<feature type="domain" description="Phospholipid/glycerol acyltransferase" evidence="1">
    <location>
        <begin position="42"/>
        <end position="158"/>
    </location>
</feature>
<reference evidence="3" key="1">
    <citation type="submission" date="2016-10" db="EMBL/GenBank/DDBJ databases">
        <authorList>
            <person name="Varghese N."/>
            <person name="Submissions S."/>
        </authorList>
    </citation>
    <scope>NUCLEOTIDE SEQUENCE [LARGE SCALE GENOMIC DNA]</scope>
    <source>
        <strain evidence="3">Gh-67</strain>
    </source>
</reference>
<dbReference type="EMBL" id="FNCG01000004">
    <property type="protein sequence ID" value="SDG66928.1"/>
    <property type="molecule type" value="Genomic_DNA"/>
</dbReference>
<protein>
    <submittedName>
        <fullName evidence="2">1-acyl-sn-glycerol-3-phosphate acyltransferase</fullName>
    </submittedName>
</protein>
<dbReference type="GO" id="GO:0016746">
    <property type="term" value="F:acyltransferase activity"/>
    <property type="evidence" value="ECO:0007669"/>
    <property type="project" value="UniProtKB-KW"/>
</dbReference>
<dbReference type="SUPFAM" id="SSF69593">
    <property type="entry name" value="Glycerol-3-phosphate (1)-acyltransferase"/>
    <property type="match status" value="1"/>
</dbReference>
<keyword evidence="2" id="KW-0808">Transferase</keyword>
<evidence type="ECO:0000259" key="1">
    <source>
        <dbReference type="SMART" id="SM00563"/>
    </source>
</evidence>
<accession>A0A1G7W4S9</accession>
<keyword evidence="2" id="KW-0012">Acyltransferase</keyword>
<gene>
    <name evidence="2" type="ORF">SAMN05192573_104299</name>
</gene>
<dbReference type="SMART" id="SM00563">
    <property type="entry name" value="PlsC"/>
    <property type="match status" value="1"/>
</dbReference>
<keyword evidence="3" id="KW-1185">Reference proteome</keyword>